<organism evidence="4 5">
    <name type="scientific">Massilia eurypsychrophila</name>
    <dbReference type="NCBI Taxonomy" id="1485217"/>
    <lineage>
        <taxon>Bacteria</taxon>
        <taxon>Pseudomonadati</taxon>
        <taxon>Pseudomonadota</taxon>
        <taxon>Betaproteobacteria</taxon>
        <taxon>Burkholderiales</taxon>
        <taxon>Oxalobacteraceae</taxon>
        <taxon>Telluria group</taxon>
        <taxon>Massilia</taxon>
    </lineage>
</organism>
<accession>A0A2G8TLF8</accession>
<reference evidence="4 5" key="1">
    <citation type="submission" date="2017-10" db="EMBL/GenBank/DDBJ databases">
        <title>Massilia psychrophilum sp. nov., a novel purple-pigmented bacterium isolated from Tianshan glacier, Xinjiang Municipality, China.</title>
        <authorList>
            <person name="Wang H."/>
        </authorList>
    </citation>
    <scope>NUCLEOTIDE SEQUENCE [LARGE SCALE GENOMIC DNA]</scope>
    <source>
        <strain evidence="4 5">JCM 30074</strain>
    </source>
</reference>
<evidence type="ECO:0000313" key="5">
    <source>
        <dbReference type="Proteomes" id="UP000230390"/>
    </source>
</evidence>
<comment type="caution">
    <text evidence="4">The sequence shown here is derived from an EMBL/GenBank/DDBJ whole genome shotgun (WGS) entry which is preliminary data.</text>
</comment>
<dbReference type="RefSeq" id="WP_099786688.1">
    <property type="nucleotide sequence ID" value="NZ_JBHLYV010000100.1"/>
</dbReference>
<dbReference type="Gene3D" id="3.90.226.10">
    <property type="entry name" value="2-enoyl-CoA Hydratase, Chain A, domain 1"/>
    <property type="match status" value="1"/>
</dbReference>
<dbReference type="PANTHER" id="PTHR11261:SF3">
    <property type="entry name" value="RETINOL-BINDING PROTEIN 3"/>
    <property type="match status" value="1"/>
</dbReference>
<dbReference type="GO" id="GO:0008236">
    <property type="term" value="F:serine-type peptidase activity"/>
    <property type="evidence" value="ECO:0007669"/>
    <property type="project" value="InterPro"/>
</dbReference>
<evidence type="ECO:0000256" key="2">
    <source>
        <dbReference type="SAM" id="SignalP"/>
    </source>
</evidence>
<keyword evidence="2" id="KW-0732">Signal</keyword>
<dbReference type="SUPFAM" id="SSF52096">
    <property type="entry name" value="ClpP/crotonase"/>
    <property type="match status" value="1"/>
</dbReference>
<dbReference type="GO" id="GO:0006508">
    <property type="term" value="P:proteolysis"/>
    <property type="evidence" value="ECO:0007669"/>
    <property type="project" value="InterPro"/>
</dbReference>
<dbReference type="EMBL" id="PDOC01000001">
    <property type="protein sequence ID" value="PIL46885.1"/>
    <property type="molecule type" value="Genomic_DNA"/>
</dbReference>
<feature type="region of interest" description="Disordered" evidence="1">
    <location>
        <begin position="96"/>
        <end position="118"/>
    </location>
</feature>
<dbReference type="OrthoDB" id="9758793at2"/>
<feature type="domain" description="Tail specific protease" evidence="3">
    <location>
        <begin position="108"/>
        <end position="312"/>
    </location>
</feature>
<evidence type="ECO:0000313" key="4">
    <source>
        <dbReference type="EMBL" id="PIL46885.1"/>
    </source>
</evidence>
<dbReference type="CDD" id="cd07563">
    <property type="entry name" value="Peptidase_S41_IRBP"/>
    <property type="match status" value="1"/>
</dbReference>
<dbReference type="SMART" id="SM00245">
    <property type="entry name" value="TSPc"/>
    <property type="match status" value="1"/>
</dbReference>
<name>A0A2G8TLF8_9BURK</name>
<feature type="signal peptide" evidence="2">
    <location>
        <begin position="1"/>
        <end position="22"/>
    </location>
</feature>
<dbReference type="PANTHER" id="PTHR11261">
    <property type="entry name" value="INTERPHOTORECEPTOR RETINOID-BINDING PROTEIN"/>
    <property type="match status" value="1"/>
</dbReference>
<dbReference type="Proteomes" id="UP000230390">
    <property type="component" value="Unassembled WGS sequence"/>
</dbReference>
<evidence type="ECO:0000256" key="1">
    <source>
        <dbReference type="SAM" id="MobiDB-lite"/>
    </source>
</evidence>
<dbReference type="AlphaFoldDB" id="A0A2G8TLF8"/>
<feature type="chain" id="PRO_5013788982" evidence="2">
    <location>
        <begin position="23"/>
        <end position="350"/>
    </location>
</feature>
<dbReference type="InterPro" id="IPR029045">
    <property type="entry name" value="ClpP/crotonase-like_dom_sf"/>
</dbReference>
<feature type="compositionally biased region" description="Pro residues" evidence="1">
    <location>
        <begin position="102"/>
        <end position="113"/>
    </location>
</feature>
<protein>
    <submittedName>
        <fullName evidence="4">Peptidase</fullName>
    </submittedName>
</protein>
<keyword evidence="5" id="KW-1185">Reference proteome</keyword>
<dbReference type="Gene3D" id="3.30.750.44">
    <property type="match status" value="1"/>
</dbReference>
<dbReference type="Pfam" id="PF03572">
    <property type="entry name" value="Peptidase_S41"/>
    <property type="match status" value="1"/>
</dbReference>
<proteinExistence type="predicted"/>
<dbReference type="Pfam" id="PF11918">
    <property type="entry name" value="Peptidase_S41_N"/>
    <property type="match status" value="1"/>
</dbReference>
<sequence length="350" mass="37929">MRKLSAACIAAALLLQVPAGMAQTAIDTASRAQLIDNLVRELNANYVFPEVAGKLEAALRAKQKRGDYDRAADAQGLAVLLTSELQAVSGDLHLNVRYSDTPAPPRPTGPRPAPTAEDEARFHARAKSMNYGLGKVEKLPGNIGYLETQGFGPVKYVDKAFTAAMTQLADSDALIIDMRGNGGGSPDSIAFLSSYLFDKRTHLNNLYWREGNRTEEFWTTEDVPGKKYGEQKPVYVLTGPRTFSGAEEFSYNLQQLKRATLVGEKTRGGANPGGIRQLTPHFSVFVPSGRAINPISKTNWEGTGVTPDVKVAAADALVSAQKMALEKLAADERDPQKAQLLRTRLAELAK</sequence>
<dbReference type="InterPro" id="IPR005151">
    <property type="entry name" value="Tail-specific_protease"/>
</dbReference>
<evidence type="ECO:0000259" key="3">
    <source>
        <dbReference type="SMART" id="SM00245"/>
    </source>
</evidence>
<gene>
    <name evidence="4" type="ORF">CR105_01665</name>
</gene>